<dbReference type="InterPro" id="IPR036365">
    <property type="entry name" value="PGBD-like_sf"/>
</dbReference>
<evidence type="ECO:0000313" key="2">
    <source>
        <dbReference type="Proteomes" id="UP000502179"/>
    </source>
</evidence>
<dbReference type="RefSeq" id="WP_166031948.1">
    <property type="nucleotide sequence ID" value="NZ_CP048877.1"/>
</dbReference>
<dbReference type="KEGG" id="tav:G4V39_05345"/>
<dbReference type="EMBL" id="CP048877">
    <property type="protein sequence ID" value="QIJ71730.1"/>
    <property type="molecule type" value="Genomic_DNA"/>
</dbReference>
<dbReference type="SUPFAM" id="SSF47090">
    <property type="entry name" value="PGBD-like"/>
    <property type="match status" value="1"/>
</dbReference>
<dbReference type="AlphaFoldDB" id="A0A6G7PVT2"/>
<dbReference type="InterPro" id="IPR036366">
    <property type="entry name" value="PGBDSf"/>
</dbReference>
<gene>
    <name evidence="1" type="ORF">G4V39_05345</name>
</gene>
<protein>
    <submittedName>
        <fullName evidence="1">Peptidoglycan-binding protein</fullName>
    </submittedName>
</protein>
<dbReference type="Pfam" id="PF01471">
    <property type="entry name" value="PG_binding_1"/>
    <property type="match status" value="1"/>
</dbReference>
<dbReference type="Proteomes" id="UP000502179">
    <property type="component" value="Chromosome"/>
</dbReference>
<dbReference type="InterPro" id="IPR002477">
    <property type="entry name" value="Peptidoglycan-bd-like"/>
</dbReference>
<accession>A0A6G7PVT2</accession>
<name>A0A6G7PVT2_9BACT</name>
<dbReference type="Gene3D" id="1.10.101.10">
    <property type="entry name" value="PGBD-like superfamily/PGBD"/>
    <property type="match status" value="1"/>
</dbReference>
<sequence length="321" mass="36236">MIVYRRGSKGREVIKIQRALQQLGLYLGPIDGDFGGGTESAVRRFQRARGLLVDGRVGPETWRALFGEEIPEPSIYKESLAYRSLALTGLFETGELPPECFAGLTGDFDGQGLSFGALQWNFGQGSLPPLILRMNERYPDLLADVFGEHYGILLQVLSLDREEQLAWARSIQDYRFRLYQPWRGYFKTLGRLSEFQAIQVETASELFAAASRLAADFDLWSERAVALMFDIKVQNGGIPSLVEVIIRQDFAELDKDLPPEALEVEKMRVVAHRRAEASRPRWVEDVHRRKLTIAEGRGVVHGLPVDLDRDFGLKLAPVYPD</sequence>
<organism evidence="1 2">
    <name type="scientific">Thermosulfuriphilus ammonigenes</name>
    <dbReference type="NCBI Taxonomy" id="1936021"/>
    <lineage>
        <taxon>Bacteria</taxon>
        <taxon>Pseudomonadati</taxon>
        <taxon>Thermodesulfobacteriota</taxon>
        <taxon>Thermodesulfobacteria</taxon>
        <taxon>Thermodesulfobacteriales</taxon>
        <taxon>Thermodesulfobacteriaceae</taxon>
        <taxon>Thermosulfuriphilus</taxon>
    </lineage>
</organism>
<reference evidence="1 2" key="1">
    <citation type="submission" date="2020-02" db="EMBL/GenBank/DDBJ databases">
        <title>Genome analysis of Thermosulfuriphilus ammonigenes ST65T, an anaerobic thermophilic chemolithoautotrophic bacterium isolated from a deep-sea hydrothermal vent.</title>
        <authorList>
            <person name="Slobodkina G."/>
            <person name="Allioux M."/>
            <person name="Merkel A."/>
            <person name="Alain K."/>
            <person name="Jebbar M."/>
            <person name="Slobodkin A."/>
        </authorList>
    </citation>
    <scope>NUCLEOTIDE SEQUENCE [LARGE SCALE GENOMIC DNA]</scope>
    <source>
        <strain evidence="1 2">ST65</strain>
    </source>
</reference>
<proteinExistence type="predicted"/>
<evidence type="ECO:0000313" key="1">
    <source>
        <dbReference type="EMBL" id="QIJ71730.1"/>
    </source>
</evidence>
<keyword evidence="2" id="KW-1185">Reference proteome</keyword>